<gene>
    <name evidence="1" type="ORF">CIPAW_06G064500</name>
</gene>
<comment type="caution">
    <text evidence="1">The sequence shown here is derived from an EMBL/GenBank/DDBJ whole genome shotgun (WGS) entry which is preliminary data.</text>
</comment>
<proteinExistence type="predicted"/>
<protein>
    <submittedName>
        <fullName evidence="1">Uncharacterized protein</fullName>
    </submittedName>
</protein>
<evidence type="ECO:0000313" key="1">
    <source>
        <dbReference type="EMBL" id="KAG6650752.1"/>
    </source>
</evidence>
<evidence type="ECO:0000313" key="2">
    <source>
        <dbReference type="Proteomes" id="UP000811609"/>
    </source>
</evidence>
<keyword evidence="2" id="KW-1185">Reference proteome</keyword>
<name>A0A8T1Q8R3_CARIL</name>
<accession>A0A8T1Q8R3</accession>
<sequence length="137" mass="15216">MQGWCLAHAHPPPCMWFTSGIEEPPPLATEIAGGASGGWWWLHWLANTGVRCGDLQPLVELCPHCARCAQCADAMSVRWGLCHHDIPVPLWGWWPGCRSCHLHNKNWVGCSVERFSPRDVVVNHLSPCNVALRVSCS</sequence>
<dbReference type="AlphaFoldDB" id="A0A8T1Q8R3"/>
<dbReference type="EMBL" id="CM031814">
    <property type="protein sequence ID" value="KAG6650752.1"/>
    <property type="molecule type" value="Genomic_DNA"/>
</dbReference>
<organism evidence="1 2">
    <name type="scientific">Carya illinoinensis</name>
    <name type="common">Pecan</name>
    <dbReference type="NCBI Taxonomy" id="32201"/>
    <lineage>
        <taxon>Eukaryota</taxon>
        <taxon>Viridiplantae</taxon>
        <taxon>Streptophyta</taxon>
        <taxon>Embryophyta</taxon>
        <taxon>Tracheophyta</taxon>
        <taxon>Spermatophyta</taxon>
        <taxon>Magnoliopsida</taxon>
        <taxon>eudicotyledons</taxon>
        <taxon>Gunneridae</taxon>
        <taxon>Pentapetalae</taxon>
        <taxon>rosids</taxon>
        <taxon>fabids</taxon>
        <taxon>Fagales</taxon>
        <taxon>Juglandaceae</taxon>
        <taxon>Carya</taxon>
    </lineage>
</organism>
<reference evidence="1" key="1">
    <citation type="submission" date="2020-12" db="EMBL/GenBank/DDBJ databases">
        <title>WGS assembly of Carya illinoinensis cv. Pawnee.</title>
        <authorList>
            <person name="Platts A."/>
            <person name="Shu S."/>
            <person name="Wright S."/>
            <person name="Barry K."/>
            <person name="Edger P."/>
            <person name="Pires J.C."/>
            <person name="Schmutz J."/>
        </authorList>
    </citation>
    <scope>NUCLEOTIDE SEQUENCE</scope>
    <source>
        <tissue evidence="1">Leaf</tissue>
    </source>
</reference>
<dbReference type="Proteomes" id="UP000811609">
    <property type="component" value="Chromosome 6"/>
</dbReference>